<sequence>MLESYCSVLISKFPAQNRLVFGTLNSIPDVNLLAKANKVQAVITDKTLTFATANLFNFIEPPGAFYDFENIYERDAWQEKCRWTLDQIKQLDADIIGLQEVFSIEAAKTLLADIGYQYFATVDHPHIESDYIYSKPVVALASRYPISKVFAATPPTFIEHSYLTQIPEFSRKPLCTVVDVPDIGEVAVYVCHLKSQRPTDSSDADNAHLLVGRWLSSQQRGWEAVMLRLFIEQQYKQHPIPTVLMGDMNQPLDSDITGLLTSKVDQNNERLHLQDSWFIYQDAVKKTLTDFNELSSEQSSEQDLPTLERAPTHYHLAKGNVLDYILLSQEFQQDSPYSLADVSDYKVLNSHLINPIYVNDKQASDHAFVAITVRFVL</sequence>
<dbReference type="InterPro" id="IPR036691">
    <property type="entry name" value="Endo/exonu/phosph_ase_sf"/>
</dbReference>
<dbReference type="InterPro" id="IPR051916">
    <property type="entry name" value="GPI-anchor_lipid_remodeler"/>
</dbReference>
<organism evidence="2 3">
    <name type="scientific">Vibrio scophthalmi</name>
    <dbReference type="NCBI Taxonomy" id="45658"/>
    <lineage>
        <taxon>Bacteria</taxon>
        <taxon>Pseudomonadati</taxon>
        <taxon>Pseudomonadota</taxon>
        <taxon>Gammaproteobacteria</taxon>
        <taxon>Vibrionales</taxon>
        <taxon>Vibrionaceae</taxon>
        <taxon>Vibrio</taxon>
    </lineage>
</organism>
<dbReference type="GO" id="GO:0016020">
    <property type="term" value="C:membrane"/>
    <property type="evidence" value="ECO:0007669"/>
    <property type="project" value="GOC"/>
</dbReference>
<gene>
    <name evidence="2" type="ORF">VSF3289_01720</name>
</gene>
<dbReference type="GO" id="GO:0006506">
    <property type="term" value="P:GPI anchor biosynthetic process"/>
    <property type="evidence" value="ECO:0007669"/>
    <property type="project" value="TreeGrafter"/>
</dbReference>
<dbReference type="PATRIC" id="fig|45658.8.peg.1724"/>
<name>A0A1E3WNW1_9VIBR</name>
<feature type="domain" description="Endonuclease/exonuclease/phosphatase" evidence="1">
    <location>
        <begin position="85"/>
        <end position="366"/>
    </location>
</feature>
<dbReference type="AlphaFoldDB" id="A0A1E3WNW1"/>
<reference evidence="2 3" key="1">
    <citation type="submission" date="2016-08" db="EMBL/GenBank/DDBJ databases">
        <title>Genome sequencing of Vibrio scophthalmi strain FP3289, an isolated from Paralichthys olivaceus.</title>
        <authorList>
            <person name="Han H.-J."/>
        </authorList>
    </citation>
    <scope>NUCLEOTIDE SEQUENCE [LARGE SCALE GENOMIC DNA]</scope>
    <source>
        <strain evidence="2 3">FP3289</strain>
    </source>
</reference>
<dbReference type="Proteomes" id="UP000095131">
    <property type="component" value="Unassembled WGS sequence"/>
</dbReference>
<comment type="caution">
    <text evidence="2">The sequence shown here is derived from an EMBL/GenBank/DDBJ whole genome shotgun (WGS) entry which is preliminary data.</text>
</comment>
<protein>
    <recommendedName>
        <fullName evidence="1">Endonuclease/exonuclease/phosphatase domain-containing protein</fullName>
    </recommendedName>
</protein>
<dbReference type="GO" id="GO:0003824">
    <property type="term" value="F:catalytic activity"/>
    <property type="evidence" value="ECO:0007669"/>
    <property type="project" value="InterPro"/>
</dbReference>
<dbReference type="PANTHER" id="PTHR14859">
    <property type="entry name" value="CALCOFLUOR WHITE HYPERSENSITIVE PROTEIN PRECURSOR"/>
    <property type="match status" value="1"/>
</dbReference>
<accession>A0A1E3WNW1</accession>
<evidence type="ECO:0000313" key="2">
    <source>
        <dbReference type="EMBL" id="ODS11455.1"/>
    </source>
</evidence>
<dbReference type="Gene3D" id="3.60.10.10">
    <property type="entry name" value="Endonuclease/exonuclease/phosphatase"/>
    <property type="match status" value="1"/>
</dbReference>
<dbReference type="InterPro" id="IPR005135">
    <property type="entry name" value="Endo/exonuclease/phosphatase"/>
</dbReference>
<evidence type="ECO:0000313" key="3">
    <source>
        <dbReference type="Proteomes" id="UP000095131"/>
    </source>
</evidence>
<dbReference type="SUPFAM" id="SSF56219">
    <property type="entry name" value="DNase I-like"/>
    <property type="match status" value="1"/>
</dbReference>
<dbReference type="EMBL" id="MDCJ01000002">
    <property type="protein sequence ID" value="ODS11455.1"/>
    <property type="molecule type" value="Genomic_DNA"/>
</dbReference>
<dbReference type="Pfam" id="PF03372">
    <property type="entry name" value="Exo_endo_phos"/>
    <property type="match status" value="1"/>
</dbReference>
<evidence type="ECO:0000259" key="1">
    <source>
        <dbReference type="Pfam" id="PF03372"/>
    </source>
</evidence>
<dbReference type="PANTHER" id="PTHR14859:SF15">
    <property type="entry name" value="ENDONUCLEASE_EXONUCLEASE_PHOSPHATASE DOMAIN-CONTAINING PROTEIN"/>
    <property type="match status" value="1"/>
</dbReference>
<proteinExistence type="predicted"/>